<dbReference type="AlphaFoldDB" id="A0A7Y3RKH2"/>
<evidence type="ECO:0000313" key="1">
    <source>
        <dbReference type="EMBL" id="NNU15221.1"/>
    </source>
</evidence>
<dbReference type="InterPro" id="IPR019285">
    <property type="entry name" value="DUF2336"/>
</dbReference>
<comment type="caution">
    <text evidence="1">The sequence shown here is derived from an EMBL/GenBank/DDBJ whole genome shotgun (WGS) entry which is preliminary data.</text>
</comment>
<proteinExistence type="predicted"/>
<reference evidence="1 2" key="1">
    <citation type="submission" date="2020-05" db="EMBL/GenBank/DDBJ databases">
        <title>Parvularcula mediterraneae sp. nov., isolated from polypropylene straw from shallow seawater of the seashore of Laganas in Zakynthos island, Greece.</title>
        <authorList>
            <person name="Szabo I."/>
            <person name="Al-Omari J."/>
            <person name="Rado J."/>
            <person name="Szerdahelyi G.S."/>
        </authorList>
    </citation>
    <scope>NUCLEOTIDE SEQUENCE [LARGE SCALE GENOMIC DNA]</scope>
    <source>
        <strain evidence="1 2">ZS-1/3</strain>
    </source>
</reference>
<name>A0A7Y3RKH2_9PROT</name>
<sequence>MMEQGNNQSGSVLTDDQMLQAISDLLVSTRAYQNRSDRAYADELVGRIVESMSEEGKVKAASFLARLSSPPEELLRELTLSSTEAAKEILSARYVSDAILMESASKGPELREIIARRPQLSEPVVNKLLFHEEAAVEGLLLSRPEIQLSNSRAARLISRADRESTLGYLLSTRNDITPRLSLRLFWQVNTDSRKAILRKFNADPKFAAEIFTKMLASGAQPAKHDSVGSLARLIAGVLKADSGDGRVSIEAEELRQFRAKPHTAIIQSIAGKANISAELARKISDDYDGDSFAILCRAAGVSEKTFAKLAAAKPPKPVGHAPMDADNRERLKAVFTMLNASAAIAILSYWEIDIVEQDKAEKRRRLAMDLKAMEERLTAEFGEERKDLMAAGEQPRKKVLGVF</sequence>
<dbReference type="RefSeq" id="WP_173196532.1">
    <property type="nucleotide sequence ID" value="NZ_JABFCX010000002.1"/>
</dbReference>
<dbReference type="Proteomes" id="UP000536835">
    <property type="component" value="Unassembled WGS sequence"/>
</dbReference>
<keyword evidence="2" id="KW-1185">Reference proteome</keyword>
<gene>
    <name evidence="1" type="ORF">HK107_02640</name>
</gene>
<accession>A0A7Y3RKH2</accession>
<evidence type="ECO:0000313" key="2">
    <source>
        <dbReference type="Proteomes" id="UP000536835"/>
    </source>
</evidence>
<protein>
    <submittedName>
        <fullName evidence="1">DUF2336 domain-containing protein</fullName>
    </submittedName>
</protein>
<organism evidence="1 2">
    <name type="scientific">Parvularcula mediterranea</name>
    <dbReference type="NCBI Taxonomy" id="2732508"/>
    <lineage>
        <taxon>Bacteria</taxon>
        <taxon>Pseudomonadati</taxon>
        <taxon>Pseudomonadota</taxon>
        <taxon>Alphaproteobacteria</taxon>
        <taxon>Parvularculales</taxon>
        <taxon>Parvularculaceae</taxon>
        <taxon>Parvularcula</taxon>
    </lineage>
</organism>
<dbReference type="Pfam" id="PF10098">
    <property type="entry name" value="DUF2336"/>
    <property type="match status" value="1"/>
</dbReference>
<dbReference type="EMBL" id="JABFCX010000002">
    <property type="protein sequence ID" value="NNU15221.1"/>
    <property type="molecule type" value="Genomic_DNA"/>
</dbReference>